<evidence type="ECO:0000313" key="6">
    <source>
        <dbReference type="Proteomes" id="UP001207654"/>
    </source>
</evidence>
<dbReference type="Pfam" id="PF24517">
    <property type="entry name" value="CBM96"/>
    <property type="match status" value="1"/>
</dbReference>
<keyword evidence="2" id="KW-0964">Secreted</keyword>
<proteinExistence type="predicted"/>
<dbReference type="NCBIfam" id="NF033679">
    <property type="entry name" value="DNRLRE_dom"/>
    <property type="match status" value="1"/>
</dbReference>
<dbReference type="EMBL" id="JAPNKA010000001">
    <property type="protein sequence ID" value="MCY1082540.1"/>
    <property type="molecule type" value="Genomic_DNA"/>
</dbReference>
<dbReference type="InterPro" id="IPR055372">
    <property type="entry name" value="CBM96"/>
</dbReference>
<reference evidence="5 6" key="1">
    <citation type="submission" date="2022-11" db="EMBL/GenBank/DDBJ databases">
        <title>Minimal conservation of predation-associated metabolite biosynthetic gene clusters underscores biosynthetic potential of Myxococcota including descriptions for ten novel species: Archangium lansinium sp. nov., Myxococcus landrumus sp. nov., Nannocystis bai.</title>
        <authorList>
            <person name="Ahearne A."/>
            <person name="Stevens C."/>
            <person name="Phillips K."/>
        </authorList>
    </citation>
    <scope>NUCLEOTIDE SEQUENCE [LARGE SCALE GENOMIC DNA]</scope>
    <source>
        <strain evidence="5 6">MIWBW</strain>
    </source>
</reference>
<evidence type="ECO:0000256" key="3">
    <source>
        <dbReference type="ARBA" id="ARBA00022729"/>
    </source>
</evidence>
<keyword evidence="6" id="KW-1185">Reference proteome</keyword>
<evidence type="ECO:0000259" key="4">
    <source>
        <dbReference type="Pfam" id="PF24517"/>
    </source>
</evidence>
<organism evidence="5 6">
    <name type="scientific">Archangium lansingense</name>
    <dbReference type="NCBI Taxonomy" id="2995310"/>
    <lineage>
        <taxon>Bacteria</taxon>
        <taxon>Pseudomonadati</taxon>
        <taxon>Myxococcota</taxon>
        <taxon>Myxococcia</taxon>
        <taxon>Myxococcales</taxon>
        <taxon>Cystobacterineae</taxon>
        <taxon>Archangiaceae</taxon>
        <taxon>Archangium</taxon>
    </lineage>
</organism>
<name>A0ABT4ALL9_9BACT</name>
<dbReference type="Proteomes" id="UP001207654">
    <property type="component" value="Unassembled WGS sequence"/>
</dbReference>
<evidence type="ECO:0000313" key="5">
    <source>
        <dbReference type="EMBL" id="MCY1082540.1"/>
    </source>
</evidence>
<evidence type="ECO:0000256" key="2">
    <source>
        <dbReference type="ARBA" id="ARBA00022525"/>
    </source>
</evidence>
<keyword evidence="3" id="KW-0732">Signal</keyword>
<evidence type="ECO:0000256" key="1">
    <source>
        <dbReference type="ARBA" id="ARBA00004613"/>
    </source>
</evidence>
<comment type="caution">
    <text evidence="5">The sequence shown here is derived from an EMBL/GenBank/DDBJ whole genome shotgun (WGS) entry which is preliminary data.</text>
</comment>
<accession>A0ABT4ALL9</accession>
<gene>
    <name evidence="5" type="ORF">OV287_49645</name>
</gene>
<dbReference type="RefSeq" id="WP_267541104.1">
    <property type="nucleotide sequence ID" value="NZ_JAPNKA010000001.1"/>
</dbReference>
<sequence length="210" mass="22493">MKQGVRWGVRGVTGWAALVLLAGCGDEAPSSEVDCQKSSGLEMQELAVAPTDDGYVEEGLEQAGSGVERKLVADNLSRRSAYLRFNVPALPGPVMQASLRLFALDGSTDGPKLYPTTTDLNENTLTWSQRPSITGEPLGDLGEVPHRSWVEYDVTPVVTGSGAYGFALINESRNGVDFASKEHSRVLWRPGLVLSVEAPRSHGCLQPDPG</sequence>
<feature type="domain" description="Carbohydrate-binding module family 96" evidence="4">
    <location>
        <begin position="47"/>
        <end position="193"/>
    </location>
</feature>
<comment type="subcellular location">
    <subcellularLocation>
        <location evidence="1">Secreted</location>
    </subcellularLocation>
</comment>
<dbReference type="PROSITE" id="PS51257">
    <property type="entry name" value="PROKAR_LIPOPROTEIN"/>
    <property type="match status" value="1"/>
</dbReference>
<protein>
    <submittedName>
        <fullName evidence="5">DNRLRE domain-containing protein</fullName>
    </submittedName>
</protein>